<evidence type="ECO:0000313" key="15">
    <source>
        <dbReference type="Proteomes" id="UP000006727"/>
    </source>
</evidence>
<reference evidence="14 15" key="2">
    <citation type="journal article" date="2018" name="Plant J.">
        <title>The Physcomitrella patens chromosome-scale assembly reveals moss genome structure and evolution.</title>
        <authorList>
            <person name="Lang D."/>
            <person name="Ullrich K.K."/>
            <person name="Murat F."/>
            <person name="Fuchs J."/>
            <person name="Jenkins J."/>
            <person name="Haas F.B."/>
            <person name="Piednoel M."/>
            <person name="Gundlach H."/>
            <person name="Van Bel M."/>
            <person name="Meyberg R."/>
            <person name="Vives C."/>
            <person name="Morata J."/>
            <person name="Symeonidi A."/>
            <person name="Hiss M."/>
            <person name="Muchero W."/>
            <person name="Kamisugi Y."/>
            <person name="Saleh O."/>
            <person name="Blanc G."/>
            <person name="Decker E.L."/>
            <person name="van Gessel N."/>
            <person name="Grimwood J."/>
            <person name="Hayes R.D."/>
            <person name="Graham S.W."/>
            <person name="Gunter L.E."/>
            <person name="McDaniel S.F."/>
            <person name="Hoernstein S.N.W."/>
            <person name="Larsson A."/>
            <person name="Li F.W."/>
            <person name="Perroud P.F."/>
            <person name="Phillips J."/>
            <person name="Ranjan P."/>
            <person name="Rokshar D.S."/>
            <person name="Rothfels C.J."/>
            <person name="Schneider L."/>
            <person name="Shu S."/>
            <person name="Stevenson D.W."/>
            <person name="Thummler F."/>
            <person name="Tillich M."/>
            <person name="Villarreal Aguilar J.C."/>
            <person name="Widiez T."/>
            <person name="Wong G.K."/>
            <person name="Wymore A."/>
            <person name="Zhang Y."/>
            <person name="Zimmer A.D."/>
            <person name="Quatrano R.S."/>
            <person name="Mayer K.F.X."/>
            <person name="Goodstein D."/>
            <person name="Casacuberta J.M."/>
            <person name="Vandepoele K."/>
            <person name="Reski R."/>
            <person name="Cuming A.C."/>
            <person name="Tuskan G.A."/>
            <person name="Maumus F."/>
            <person name="Salse J."/>
            <person name="Schmutz J."/>
            <person name="Rensing S.A."/>
        </authorList>
    </citation>
    <scope>NUCLEOTIDE SEQUENCE [LARGE SCALE GENOMIC DNA]</scope>
    <source>
        <strain evidence="14 15">cv. Gransden 2004</strain>
    </source>
</reference>
<feature type="domain" description="CMP/dCMP-type deaminase" evidence="13">
    <location>
        <begin position="155"/>
        <end position="277"/>
    </location>
</feature>
<keyword evidence="9" id="KW-0862">Zinc</keyword>
<dbReference type="InterPro" id="IPR002734">
    <property type="entry name" value="RibDG_C"/>
</dbReference>
<gene>
    <name evidence="14" type="primary">LOC112284209</name>
</gene>
<dbReference type="Proteomes" id="UP000006727">
    <property type="component" value="Chromosome 7"/>
</dbReference>
<evidence type="ECO:0000256" key="11">
    <source>
        <dbReference type="ARBA" id="ARBA00058389"/>
    </source>
</evidence>
<reference evidence="14" key="3">
    <citation type="submission" date="2020-12" db="UniProtKB">
        <authorList>
            <consortium name="EnsemblPlants"/>
        </authorList>
    </citation>
    <scope>IDENTIFICATION</scope>
</reference>
<name>A0A7I4EGV4_PHYPA</name>
<dbReference type="GO" id="GO:0008835">
    <property type="term" value="F:diaminohydroxyphosphoribosylaminopyrimidine deaminase activity"/>
    <property type="evidence" value="ECO:0000318"/>
    <property type="project" value="GO_Central"/>
</dbReference>
<dbReference type="RefSeq" id="XP_024379571.1">
    <property type="nucleotide sequence ID" value="XM_024523803.2"/>
</dbReference>
<evidence type="ECO:0000256" key="2">
    <source>
        <dbReference type="ARBA" id="ARBA00004882"/>
    </source>
</evidence>
<accession>A0A7I4EGV4</accession>
<evidence type="ECO:0000256" key="9">
    <source>
        <dbReference type="ARBA" id="ARBA00022833"/>
    </source>
</evidence>
<dbReference type="EnsemblPlants" id="Pp3c7_11900V3.6">
    <property type="protein sequence ID" value="Pp3c7_11900V3.6"/>
    <property type="gene ID" value="Pp3c7_11900"/>
</dbReference>
<keyword evidence="8" id="KW-0378">Hydrolase</keyword>
<dbReference type="PANTHER" id="PTHR11079:SF162">
    <property type="entry name" value="RIBOFLAVIN BIOSYNTHESIS PROTEIN PYRD, CHLOROPLASTIC"/>
    <property type="match status" value="1"/>
</dbReference>
<dbReference type="PROSITE" id="PS51747">
    <property type="entry name" value="CYT_DCMP_DEAMINASES_2"/>
    <property type="match status" value="1"/>
</dbReference>
<dbReference type="Gramene" id="Pp3c7_11900V3.6">
    <property type="protein sequence ID" value="Pp3c7_11900V3.6"/>
    <property type="gene ID" value="Pp3c7_11900"/>
</dbReference>
<evidence type="ECO:0000256" key="12">
    <source>
        <dbReference type="ARBA" id="ARBA00070721"/>
    </source>
</evidence>
<evidence type="ECO:0000256" key="8">
    <source>
        <dbReference type="ARBA" id="ARBA00022801"/>
    </source>
</evidence>
<comment type="function">
    <text evidence="11">Monofunctional pyrimidine deaminase involved in the riboflavin biosynthesis pathway. Also has a reductase domain that lacks catalytically essential substrate-binding residues.</text>
</comment>
<dbReference type="InterPro" id="IPR024072">
    <property type="entry name" value="DHFR-like_dom_sf"/>
</dbReference>
<dbReference type="OMA" id="GHYMRRC"/>
<keyword evidence="10" id="KW-0511">Multifunctional enzyme</keyword>
<organism evidence="14 15">
    <name type="scientific">Physcomitrium patens</name>
    <name type="common">Spreading-leaved earth moss</name>
    <name type="synonym">Physcomitrella patens</name>
    <dbReference type="NCBI Taxonomy" id="3218"/>
    <lineage>
        <taxon>Eukaryota</taxon>
        <taxon>Viridiplantae</taxon>
        <taxon>Streptophyta</taxon>
        <taxon>Embryophyta</taxon>
        <taxon>Bryophyta</taxon>
        <taxon>Bryophytina</taxon>
        <taxon>Bryopsida</taxon>
        <taxon>Funariidae</taxon>
        <taxon>Funariales</taxon>
        <taxon>Funariaceae</taxon>
        <taxon>Physcomitrium</taxon>
    </lineage>
</organism>
<evidence type="ECO:0000259" key="13">
    <source>
        <dbReference type="PROSITE" id="PS51747"/>
    </source>
</evidence>
<dbReference type="UniPathway" id="UPA00275">
    <property type="reaction ID" value="UER00401"/>
</dbReference>
<dbReference type="GeneID" id="112284209"/>
<evidence type="ECO:0000313" key="14">
    <source>
        <dbReference type="EnsemblPlants" id="Pp3c7_11900V3.6"/>
    </source>
</evidence>
<proteinExistence type="predicted"/>
<dbReference type="EC" id="3.5.4.26" evidence="4"/>
<dbReference type="GO" id="GO:0008703">
    <property type="term" value="F:5-amino-6-(5-phosphoribosylamino)uracil reductase activity"/>
    <property type="evidence" value="ECO:0007669"/>
    <property type="project" value="UniProtKB-EC"/>
</dbReference>
<keyword evidence="15" id="KW-1185">Reference proteome</keyword>
<dbReference type="Gene3D" id="3.40.430.10">
    <property type="entry name" value="Dihydrofolate Reductase, subunit A"/>
    <property type="match status" value="1"/>
</dbReference>
<evidence type="ECO:0000256" key="3">
    <source>
        <dbReference type="ARBA" id="ARBA00004910"/>
    </source>
</evidence>
<evidence type="ECO:0000256" key="4">
    <source>
        <dbReference type="ARBA" id="ARBA00012766"/>
    </source>
</evidence>
<dbReference type="AlphaFoldDB" id="A0A7I4EGV4"/>
<dbReference type="SUPFAM" id="SSF53597">
    <property type="entry name" value="Dihydrofolate reductase-like"/>
    <property type="match status" value="1"/>
</dbReference>
<dbReference type="Pfam" id="PF01872">
    <property type="entry name" value="RibD_C"/>
    <property type="match status" value="1"/>
</dbReference>
<comment type="pathway">
    <text evidence="3">Cofactor biosynthesis; riboflavin biosynthesis; 5-amino-6-(D-ribitylamino)uracil from GTP: step 3/4.</text>
</comment>
<evidence type="ECO:0000256" key="5">
    <source>
        <dbReference type="ARBA" id="ARBA00013173"/>
    </source>
</evidence>
<dbReference type="FunFam" id="3.40.140.10:FF:000025">
    <property type="entry name" value="Riboflavin biosynthesis protein RibD"/>
    <property type="match status" value="1"/>
</dbReference>
<dbReference type="NCBIfam" id="TIGR00326">
    <property type="entry name" value="eubact_ribD"/>
    <property type="match status" value="1"/>
</dbReference>
<dbReference type="FunCoup" id="A0A7I4EGV4">
    <property type="interactions" value="1208"/>
</dbReference>
<dbReference type="PANTHER" id="PTHR11079">
    <property type="entry name" value="CYTOSINE DEAMINASE FAMILY MEMBER"/>
    <property type="match status" value="1"/>
</dbReference>
<dbReference type="SUPFAM" id="SSF53927">
    <property type="entry name" value="Cytidine deaminase-like"/>
    <property type="match status" value="1"/>
</dbReference>
<comment type="cofactor">
    <cofactor evidence="1">
        <name>Zn(2+)</name>
        <dbReference type="ChEBI" id="CHEBI:29105"/>
    </cofactor>
</comment>
<keyword evidence="6" id="KW-0686">Riboflavin biosynthesis</keyword>
<sequence length="522" mass="56163">MQCIPSDSYSFFSPFHLSSLENMQNDWMYTVNTTVAMAPSLSSVQAGTGTRSSVASTTTSLGRPLRTLPSLRLPSLRIGVLAPSCKSSHIHWISLSSSFLANFSAIRNRASSNAMSNLLVFRRHSYSNKMISIRCAISSAPNASGESILPQGATEVDAFYMRMCVDLARQAVGKTSPNPIVGCVIVKDGRIVGRGFHPKAGEPHAEVFALREAGPLAQGATAYVSLEPCNHYGRTPPCSQALVKAKLKRVVVGVVDPNPQVGGKGIKTLRNAGIEVVVGVEETLCLKANESFMHRMATGRPFVTLRYSMSMDGGFLGNMGLSNAQGGLYSKLLQENDAVVITDAAVLDDPDLLSSEPGAKQPLRVILARSLDLPVESKVFDTSYAKTLVLADQKSCIDDIQRKSADGKSIEARLRAGGVDVVMMNDLTLENVLSVCYQLGATSVLLDSRGPVSSGLENFLGQQALDEEAAQKVVVQVAPIFLGENRTEPCFRMDSDLVKLERVSSHMVGQDVVIEGYFPERS</sequence>
<dbReference type="EC" id="1.1.1.193" evidence="5"/>
<dbReference type="PROSITE" id="PS00903">
    <property type="entry name" value="CYT_DCMP_DEAMINASES_1"/>
    <property type="match status" value="1"/>
</dbReference>
<dbReference type="Pfam" id="PF00383">
    <property type="entry name" value="dCMP_cyt_deam_1"/>
    <property type="match status" value="1"/>
</dbReference>
<evidence type="ECO:0000256" key="10">
    <source>
        <dbReference type="ARBA" id="ARBA00023268"/>
    </source>
</evidence>
<comment type="pathway">
    <text evidence="2">Cofactor biosynthesis; riboflavin biosynthesis; 5-amino-6-(D-ribitylamino)uracil from GTP: step 2/4.</text>
</comment>
<evidence type="ECO:0000256" key="1">
    <source>
        <dbReference type="ARBA" id="ARBA00001947"/>
    </source>
</evidence>
<evidence type="ECO:0000256" key="7">
    <source>
        <dbReference type="ARBA" id="ARBA00022723"/>
    </source>
</evidence>
<dbReference type="InterPro" id="IPR004794">
    <property type="entry name" value="Eubact_RibD"/>
</dbReference>
<dbReference type="InterPro" id="IPR016192">
    <property type="entry name" value="APOBEC/CMP_deaminase_Zn-bd"/>
</dbReference>
<keyword evidence="7" id="KW-0479">Metal-binding</keyword>
<dbReference type="InterPro" id="IPR002125">
    <property type="entry name" value="CMP_dCMP_dom"/>
</dbReference>
<dbReference type="EMBL" id="ABEU02000007">
    <property type="status" value="NOT_ANNOTATED_CDS"/>
    <property type="molecule type" value="Genomic_DNA"/>
</dbReference>
<reference evidence="14 15" key="1">
    <citation type="journal article" date="2008" name="Science">
        <title>The Physcomitrella genome reveals evolutionary insights into the conquest of land by plants.</title>
        <authorList>
            <person name="Rensing S."/>
            <person name="Lang D."/>
            <person name="Zimmer A."/>
            <person name="Terry A."/>
            <person name="Salamov A."/>
            <person name="Shapiro H."/>
            <person name="Nishiyama T."/>
            <person name="Perroud P.-F."/>
            <person name="Lindquist E."/>
            <person name="Kamisugi Y."/>
            <person name="Tanahashi T."/>
            <person name="Sakakibara K."/>
            <person name="Fujita T."/>
            <person name="Oishi K."/>
            <person name="Shin-I T."/>
            <person name="Kuroki Y."/>
            <person name="Toyoda A."/>
            <person name="Suzuki Y."/>
            <person name="Hashimoto A."/>
            <person name="Yamaguchi K."/>
            <person name="Sugano A."/>
            <person name="Kohara Y."/>
            <person name="Fujiyama A."/>
            <person name="Anterola A."/>
            <person name="Aoki S."/>
            <person name="Ashton N."/>
            <person name="Barbazuk W.B."/>
            <person name="Barker E."/>
            <person name="Bennetzen J."/>
            <person name="Bezanilla M."/>
            <person name="Blankenship R."/>
            <person name="Cho S.H."/>
            <person name="Dutcher S."/>
            <person name="Estelle M."/>
            <person name="Fawcett J.A."/>
            <person name="Gundlach H."/>
            <person name="Hanada K."/>
            <person name="Heyl A."/>
            <person name="Hicks K.A."/>
            <person name="Hugh J."/>
            <person name="Lohr M."/>
            <person name="Mayer K."/>
            <person name="Melkozernov A."/>
            <person name="Murata T."/>
            <person name="Nelson D."/>
            <person name="Pils B."/>
            <person name="Prigge M."/>
            <person name="Reiss B."/>
            <person name="Renner T."/>
            <person name="Rombauts S."/>
            <person name="Rushton P."/>
            <person name="Sanderfoot A."/>
            <person name="Schween G."/>
            <person name="Shiu S.-H."/>
            <person name="Stueber K."/>
            <person name="Theodoulou F.L."/>
            <person name="Tu H."/>
            <person name="Van de Peer Y."/>
            <person name="Verrier P.J."/>
            <person name="Waters E."/>
            <person name="Wood A."/>
            <person name="Yang L."/>
            <person name="Cove D."/>
            <person name="Cuming A."/>
            <person name="Hasebe M."/>
            <person name="Lucas S."/>
            <person name="Mishler D.B."/>
            <person name="Reski R."/>
            <person name="Grigoriev I."/>
            <person name="Quatrano R.S."/>
            <person name="Boore J.L."/>
        </authorList>
    </citation>
    <scope>NUCLEOTIDE SEQUENCE [LARGE SCALE GENOMIC DNA]</scope>
    <source>
        <strain evidence="14 15">cv. Gransden 2004</strain>
    </source>
</reference>
<dbReference type="InParanoid" id="A0A7I4EGV4"/>
<dbReference type="GO" id="GO:0008270">
    <property type="term" value="F:zinc ion binding"/>
    <property type="evidence" value="ECO:0007669"/>
    <property type="project" value="InterPro"/>
</dbReference>
<dbReference type="CDD" id="cd01284">
    <property type="entry name" value="Riboflavin_deaminase-reductase"/>
    <property type="match status" value="1"/>
</dbReference>
<protein>
    <recommendedName>
        <fullName evidence="12">Riboflavin biosynthesis protein PYRD, chloroplastic</fullName>
        <ecNumber evidence="5">1.1.1.193</ecNumber>
        <ecNumber evidence="4">3.5.4.26</ecNumber>
    </recommendedName>
</protein>
<evidence type="ECO:0000256" key="6">
    <source>
        <dbReference type="ARBA" id="ARBA00022619"/>
    </source>
</evidence>
<dbReference type="GO" id="GO:0009231">
    <property type="term" value="P:riboflavin biosynthetic process"/>
    <property type="evidence" value="ECO:0007669"/>
    <property type="project" value="UniProtKB-UniPathway"/>
</dbReference>
<dbReference type="OrthoDB" id="252265at2759"/>
<dbReference type="InterPro" id="IPR016193">
    <property type="entry name" value="Cytidine_deaminase-like"/>
</dbReference>
<dbReference type="Gene3D" id="3.40.140.10">
    <property type="entry name" value="Cytidine Deaminase, domain 2"/>
    <property type="match status" value="1"/>
</dbReference>